<feature type="coiled-coil region" evidence="1">
    <location>
        <begin position="72"/>
        <end position="106"/>
    </location>
</feature>
<dbReference type="InterPro" id="IPR001849">
    <property type="entry name" value="PH_domain"/>
</dbReference>
<dbReference type="PANTHER" id="PTHR34837">
    <property type="entry name" value="OS05G0595500 PROTEIN"/>
    <property type="match status" value="1"/>
</dbReference>
<reference evidence="4" key="1">
    <citation type="submission" date="2020-02" db="EMBL/GenBank/DDBJ databases">
        <authorList>
            <person name="Scholz U."/>
            <person name="Mascher M."/>
            <person name="Fiebig A."/>
        </authorList>
    </citation>
    <scope>NUCLEOTIDE SEQUENCE</scope>
</reference>
<evidence type="ECO:0000313" key="4">
    <source>
        <dbReference type="EMBL" id="CAA7402480.1"/>
    </source>
</evidence>
<dbReference type="Gene3D" id="2.30.29.30">
    <property type="entry name" value="Pleckstrin-homology domain (PH domain)/Phosphotyrosine-binding domain (PTB)"/>
    <property type="match status" value="1"/>
</dbReference>
<dbReference type="SMART" id="SM00233">
    <property type="entry name" value="PH"/>
    <property type="match status" value="1"/>
</dbReference>
<proteinExistence type="predicted"/>
<evidence type="ECO:0000259" key="3">
    <source>
        <dbReference type="PROSITE" id="PS50003"/>
    </source>
</evidence>
<dbReference type="EMBL" id="LR746272">
    <property type="protein sequence ID" value="CAA7402480.1"/>
    <property type="molecule type" value="Genomic_DNA"/>
</dbReference>
<feature type="domain" description="PH" evidence="3">
    <location>
        <begin position="109"/>
        <end position="224"/>
    </location>
</feature>
<evidence type="ECO:0000256" key="2">
    <source>
        <dbReference type="SAM" id="MobiDB-lite"/>
    </source>
</evidence>
<evidence type="ECO:0000313" key="5">
    <source>
        <dbReference type="Proteomes" id="UP000663760"/>
    </source>
</evidence>
<evidence type="ECO:0000256" key="1">
    <source>
        <dbReference type="SAM" id="Coils"/>
    </source>
</evidence>
<dbReference type="Proteomes" id="UP000663760">
    <property type="component" value="Chromosome 9"/>
</dbReference>
<keyword evidence="1" id="KW-0175">Coiled coil</keyword>
<keyword evidence="5" id="KW-1185">Reference proteome</keyword>
<dbReference type="OrthoDB" id="1676529at2759"/>
<dbReference type="SUPFAM" id="SSF50729">
    <property type="entry name" value="PH domain-like"/>
    <property type="match status" value="1"/>
</dbReference>
<protein>
    <recommendedName>
        <fullName evidence="3">PH domain-containing protein</fullName>
    </recommendedName>
</protein>
<dbReference type="PROSITE" id="PS50003">
    <property type="entry name" value="PH_DOMAIN"/>
    <property type="match status" value="1"/>
</dbReference>
<dbReference type="InterPro" id="IPR011993">
    <property type="entry name" value="PH-like_dom_sf"/>
</dbReference>
<accession>A0A7I8KXI1</accession>
<organism evidence="4 5">
    <name type="scientific">Spirodela intermedia</name>
    <name type="common">Intermediate duckweed</name>
    <dbReference type="NCBI Taxonomy" id="51605"/>
    <lineage>
        <taxon>Eukaryota</taxon>
        <taxon>Viridiplantae</taxon>
        <taxon>Streptophyta</taxon>
        <taxon>Embryophyta</taxon>
        <taxon>Tracheophyta</taxon>
        <taxon>Spermatophyta</taxon>
        <taxon>Magnoliopsida</taxon>
        <taxon>Liliopsida</taxon>
        <taxon>Araceae</taxon>
        <taxon>Lemnoideae</taxon>
        <taxon>Spirodela</taxon>
    </lineage>
</organism>
<feature type="region of interest" description="Disordered" evidence="2">
    <location>
        <begin position="1"/>
        <end position="39"/>
    </location>
</feature>
<gene>
    <name evidence="4" type="ORF">SI8410_09013158</name>
</gene>
<dbReference type="AlphaFoldDB" id="A0A7I8KXI1"/>
<sequence length="237" mass="26446">MGDGLGKIEIIPDHFQGPASSEDSPRTGKTECPLRSRRRTRVGGRLMNAGSMLRLFSLPGLPWSSGVDGDKVELSAAQVESLRSEIADAEEREAHLKAQLEHVDEILRSARLAGYLHLRNRWTQLPGEPPIIDDVEVDDWLPRFVVLSGQCLFYYLRSTDLSPQDSTLLSDITEVGLLPRIVTEDQEARHALYILTRHGLRFECASPSRAQVDSWLTTLREDCNLGSPEGSDRSNLD</sequence>
<feature type="compositionally biased region" description="Basic and acidic residues" evidence="2">
    <location>
        <begin position="23"/>
        <end position="34"/>
    </location>
</feature>
<name>A0A7I8KXI1_SPIIN</name>
<dbReference type="PANTHER" id="PTHR34837:SF2">
    <property type="entry name" value="OS05G0595500 PROTEIN"/>
    <property type="match status" value="1"/>
</dbReference>